<dbReference type="Pfam" id="PF06035">
    <property type="entry name" value="Peptidase_C93"/>
    <property type="match status" value="1"/>
</dbReference>
<gene>
    <name evidence="1" type="ORF">M9799_01745</name>
</gene>
<dbReference type="InterPro" id="IPR010319">
    <property type="entry name" value="Transglutaminase-like_Cys_pept"/>
</dbReference>
<proteinExistence type="predicted"/>
<dbReference type="InterPro" id="IPR006311">
    <property type="entry name" value="TAT_signal"/>
</dbReference>
<sequence>MPCPPPPRPPRLSRRAWLGYGAAVAGLGALRQGRDALAFDFDTGRLQASMQSRYGAKGAQALRQWLEMLQQQAGRPLAQQLSGVNQFWNRAVVQAEDSMLWSQPDYWATPVETLGRGAGDCEDYVIGKYFSLLRVGVPAEHLRLIYVRARMGGIGSTQSIAHMVLGHYETPSAEPLVLDSMVDTILPASQRKDLTPVFSFNAQGVYVAGAQPSPVDRITRWRDLLARMQQEGFLP</sequence>
<evidence type="ECO:0000313" key="1">
    <source>
        <dbReference type="EMBL" id="UYG53227.1"/>
    </source>
</evidence>
<evidence type="ECO:0000313" key="2">
    <source>
        <dbReference type="Proteomes" id="UP001162800"/>
    </source>
</evidence>
<dbReference type="PANTHER" id="PTHR39327">
    <property type="match status" value="1"/>
</dbReference>
<protein>
    <submittedName>
        <fullName evidence="1">Transglutaminase-like cysteine peptidase</fullName>
    </submittedName>
</protein>
<reference evidence="1" key="1">
    <citation type="submission" date="2022-09" db="EMBL/GenBank/DDBJ databases">
        <title>The complete genome of Acidovorax sp. 5MLIR.</title>
        <authorList>
            <person name="Liu L."/>
            <person name="Yue J."/>
            <person name="Yang F."/>
            <person name="Yuan J."/>
            <person name="Li L."/>
        </authorList>
    </citation>
    <scope>NUCLEOTIDE SEQUENCE</scope>
    <source>
        <strain evidence="1">5MLIR</strain>
    </source>
</reference>
<dbReference type="PROSITE" id="PS51318">
    <property type="entry name" value="TAT"/>
    <property type="match status" value="1"/>
</dbReference>
<dbReference type="PANTHER" id="PTHR39327:SF1">
    <property type="entry name" value="BLR5470 PROTEIN"/>
    <property type="match status" value="1"/>
</dbReference>
<dbReference type="EMBL" id="CP106881">
    <property type="protein sequence ID" value="UYG53227.1"/>
    <property type="molecule type" value="Genomic_DNA"/>
</dbReference>
<name>A0ABY6GFT7_9BURK</name>
<dbReference type="RefSeq" id="WP_231042727.1">
    <property type="nucleotide sequence ID" value="NZ_CP106881.1"/>
</dbReference>
<dbReference type="Gene3D" id="3.10.620.30">
    <property type="match status" value="1"/>
</dbReference>
<dbReference type="Proteomes" id="UP001162800">
    <property type="component" value="Chromosome"/>
</dbReference>
<organism evidence="1 2">
    <name type="scientific">Comamonas endophytica</name>
    <dbReference type="NCBI Taxonomy" id="2949090"/>
    <lineage>
        <taxon>Bacteria</taxon>
        <taxon>Pseudomonadati</taxon>
        <taxon>Pseudomonadota</taxon>
        <taxon>Betaproteobacteria</taxon>
        <taxon>Burkholderiales</taxon>
        <taxon>Comamonadaceae</taxon>
        <taxon>Comamonas</taxon>
    </lineage>
</organism>
<accession>A0ABY6GFT7</accession>
<keyword evidence="2" id="KW-1185">Reference proteome</keyword>